<comment type="caution">
    <text evidence="2">The sequence shown here is derived from an EMBL/GenBank/DDBJ whole genome shotgun (WGS) entry which is preliminary data.</text>
</comment>
<feature type="region of interest" description="Disordered" evidence="1">
    <location>
        <begin position="448"/>
        <end position="467"/>
    </location>
</feature>
<keyword evidence="3" id="KW-1185">Reference proteome</keyword>
<feature type="region of interest" description="Disordered" evidence="1">
    <location>
        <begin position="326"/>
        <end position="356"/>
    </location>
</feature>
<feature type="region of interest" description="Disordered" evidence="1">
    <location>
        <begin position="173"/>
        <end position="237"/>
    </location>
</feature>
<feature type="compositionally biased region" description="Polar residues" evidence="1">
    <location>
        <begin position="418"/>
        <end position="430"/>
    </location>
</feature>
<name>A0AAW0C0D8_9AGAR</name>
<sequence length="572" mass="64029">MGYGGYGPEPHDLNDAYESHTTPPRQYGPAPQRDAYPDNYDPRHNPQHQSYRDDRQQLPPRDSYDNQGYGPQLHSPHYAQYYNPQLPHPPQLAPPSGASSPAPLPHMISVPLDMEHGPPNQYPQQGPPPQQDAHPDNHDPWPNPQRQRNVTSEKRPISLQIWQFLGAKSEIFRRSQTASAPSEPRNPDGEVTGHRPSESIEIPQYRDDHQQLPPHDSYDDRSYGPQLHPPHYDQYYNLQSSRPHYYPQFAPPSGALSPARLSHIYRDDRGHGSQPPLPHYDRYYNAQSPHPHYYPQFALPWGAPRLATLPYMSSALAAMVQGLPNQYPQQAPRSHTSTSQSPPSKNPFHKQAAEPVADKEVYEDEAGDGANAGGSRSGMPWALLFGRSHFETEQVAEGKDRRHIKLTKGGTREIVGSESKSQPDSKNATADPSEWGMFAEWPGWNVDNQDFETNPNEDKEHPDIDSSAPKEDIEVFIAGNSDGGLLDVDLTVVKAGDNANEARDHLDIDSSAPAESTEVFVTENLEECLEVDLVANTEDDTNEGIVTRYEGEFGEEVCAEDHHQTSKSYQTA</sequence>
<feature type="compositionally biased region" description="Basic and acidic residues" evidence="1">
    <location>
        <begin position="9"/>
        <end position="18"/>
    </location>
</feature>
<feature type="compositionally biased region" description="Basic and acidic residues" evidence="1">
    <location>
        <begin position="185"/>
        <end position="222"/>
    </location>
</feature>
<evidence type="ECO:0000313" key="3">
    <source>
        <dbReference type="Proteomes" id="UP001383192"/>
    </source>
</evidence>
<protein>
    <submittedName>
        <fullName evidence="2">Uncharacterized protein</fullName>
    </submittedName>
</protein>
<reference evidence="2 3" key="1">
    <citation type="submission" date="2024-01" db="EMBL/GenBank/DDBJ databases">
        <title>A draft genome for a cacao thread blight-causing isolate of Paramarasmius palmivorus.</title>
        <authorList>
            <person name="Baruah I.K."/>
            <person name="Bukari Y."/>
            <person name="Amoako-Attah I."/>
            <person name="Meinhardt L.W."/>
            <person name="Bailey B.A."/>
            <person name="Cohen S.P."/>
        </authorList>
    </citation>
    <scope>NUCLEOTIDE SEQUENCE [LARGE SCALE GENOMIC DNA]</scope>
    <source>
        <strain evidence="2 3">GH-12</strain>
    </source>
</reference>
<feature type="compositionally biased region" description="Basic and acidic residues" evidence="1">
    <location>
        <begin position="40"/>
        <end position="56"/>
    </location>
</feature>
<gene>
    <name evidence="2" type="ORF">VNI00_012969</name>
</gene>
<feature type="region of interest" description="Disordered" evidence="1">
    <location>
        <begin position="392"/>
        <end position="434"/>
    </location>
</feature>
<organism evidence="2 3">
    <name type="scientific">Paramarasmius palmivorus</name>
    <dbReference type="NCBI Taxonomy" id="297713"/>
    <lineage>
        <taxon>Eukaryota</taxon>
        <taxon>Fungi</taxon>
        <taxon>Dikarya</taxon>
        <taxon>Basidiomycota</taxon>
        <taxon>Agaricomycotina</taxon>
        <taxon>Agaricomycetes</taxon>
        <taxon>Agaricomycetidae</taxon>
        <taxon>Agaricales</taxon>
        <taxon>Marasmiineae</taxon>
        <taxon>Marasmiaceae</taxon>
        <taxon>Paramarasmius</taxon>
    </lineage>
</organism>
<feature type="region of interest" description="Disordered" evidence="1">
    <location>
        <begin position="1"/>
        <end position="155"/>
    </location>
</feature>
<evidence type="ECO:0000256" key="1">
    <source>
        <dbReference type="SAM" id="MobiDB-lite"/>
    </source>
</evidence>
<proteinExistence type="predicted"/>
<feature type="compositionally biased region" description="Basic and acidic residues" evidence="1">
    <location>
        <begin position="456"/>
        <end position="467"/>
    </location>
</feature>
<evidence type="ECO:0000313" key="2">
    <source>
        <dbReference type="EMBL" id="KAK7032566.1"/>
    </source>
</evidence>
<dbReference type="AlphaFoldDB" id="A0AAW0C0D8"/>
<dbReference type="EMBL" id="JAYKXP010000063">
    <property type="protein sequence ID" value="KAK7032566.1"/>
    <property type="molecule type" value="Genomic_DNA"/>
</dbReference>
<feature type="compositionally biased region" description="Polar residues" evidence="1">
    <location>
        <begin position="326"/>
        <end position="343"/>
    </location>
</feature>
<accession>A0AAW0C0D8</accession>
<dbReference type="Proteomes" id="UP001383192">
    <property type="component" value="Unassembled WGS sequence"/>
</dbReference>